<gene>
    <name evidence="1" type="ORF">QRB35_28100</name>
</gene>
<keyword evidence="2" id="KW-1185">Reference proteome</keyword>
<comment type="caution">
    <text evidence="1">The sequence shown here is derived from an EMBL/GenBank/DDBJ whole genome shotgun (WGS) entry which is preliminary data.</text>
</comment>
<protein>
    <submittedName>
        <fullName evidence="1">Uncharacterized protein</fullName>
    </submittedName>
</protein>
<dbReference type="Proteomes" id="UP001529272">
    <property type="component" value="Unassembled WGS sequence"/>
</dbReference>
<accession>A0ABT7P9V4</accession>
<organism evidence="1 2">
    <name type="scientific">Mycobacterium intracellulare subsp. chimaera</name>
    <dbReference type="NCBI Taxonomy" id="222805"/>
    <lineage>
        <taxon>Bacteria</taxon>
        <taxon>Bacillati</taxon>
        <taxon>Actinomycetota</taxon>
        <taxon>Actinomycetes</taxon>
        <taxon>Mycobacteriales</taxon>
        <taxon>Mycobacteriaceae</taxon>
        <taxon>Mycobacterium</taxon>
        <taxon>Mycobacterium avium complex (MAC)</taxon>
    </lineage>
</organism>
<reference evidence="1 2" key="2">
    <citation type="submission" date="2023-06" db="EMBL/GenBank/DDBJ databases">
        <title>Itaconate inhibition of nontuberculous mycobacteria.</title>
        <authorList>
            <person name="Breen P."/>
            <person name="Zimbric M."/>
            <person name="Caverly L."/>
        </authorList>
    </citation>
    <scope>NUCLEOTIDE SEQUENCE [LARGE SCALE GENOMIC DNA]</scope>
    <source>
        <strain evidence="1 2">FLAC1071</strain>
    </source>
</reference>
<reference evidence="2" key="1">
    <citation type="submission" date="2023-06" db="EMBL/GenBank/DDBJ databases">
        <title>Itaconate inhibition of nontuberculous mycobacteria.</title>
        <authorList>
            <person name="Spilker T."/>
        </authorList>
    </citation>
    <scope>NUCLEOTIDE SEQUENCE [LARGE SCALE GENOMIC DNA]</scope>
    <source>
        <strain evidence="2">FLAC1071</strain>
    </source>
</reference>
<dbReference type="RefSeq" id="WP_069954287.1">
    <property type="nucleotide sequence ID" value="NZ_CP012886.2"/>
</dbReference>
<name>A0ABT7P9V4_MYCIT</name>
<proteinExistence type="predicted"/>
<evidence type="ECO:0000313" key="2">
    <source>
        <dbReference type="Proteomes" id="UP001529272"/>
    </source>
</evidence>
<sequence length="74" mass="8425">MPDWTYHPLEPLASALLGKRRTQIVALRFLAVLIRRLGGRRWIPIVFDHPDPNPAFSGRLGMARYALVWSDVTA</sequence>
<dbReference type="EMBL" id="JASZZX010000048">
    <property type="protein sequence ID" value="MDM3929846.1"/>
    <property type="molecule type" value="Genomic_DNA"/>
</dbReference>
<evidence type="ECO:0000313" key="1">
    <source>
        <dbReference type="EMBL" id="MDM3929846.1"/>
    </source>
</evidence>